<reference evidence="2" key="1">
    <citation type="submission" date="2021-02" db="EMBL/GenBank/DDBJ databases">
        <authorList>
            <person name="Han P."/>
        </authorList>
    </citation>
    <scope>NUCLEOTIDE SEQUENCE</scope>
    <source>
        <strain evidence="2">Candidatus Nitrosotenuis uzonensis 5A</strain>
    </source>
</reference>
<dbReference type="RefSeq" id="WP_205097903.1">
    <property type="nucleotide sequence ID" value="NZ_CAJNAQ010000002.1"/>
</dbReference>
<protein>
    <recommendedName>
        <fullName evidence="4">UDP-N-acetylglucosamine 2-epimerase domain-containing protein</fullName>
    </recommendedName>
</protein>
<dbReference type="InterPro" id="IPR007554">
    <property type="entry name" value="Glycerophosphate_synth"/>
</dbReference>
<dbReference type="Proteomes" id="UP000655759">
    <property type="component" value="Unassembled WGS sequence"/>
</dbReference>
<proteinExistence type="predicted"/>
<feature type="coiled-coil region" evidence="1">
    <location>
        <begin position="288"/>
        <end position="315"/>
    </location>
</feature>
<accession>A0A812EZE0</accession>
<dbReference type="Gene3D" id="3.40.50.12580">
    <property type="match status" value="1"/>
</dbReference>
<evidence type="ECO:0000313" key="2">
    <source>
        <dbReference type="EMBL" id="CAE6486925.1"/>
    </source>
</evidence>
<sequence length="882" mass="104264">MKHCEVVLNFSPPYFEKLNSIIEIKNYQIFTDDVTIKQKGNELGFEVKWIEEYFGYANDNIYQIEENAIRRTEQIYELSKNQKFEDIPILDGLKTDIVSRFIFLEEIEIILQQNERVLFLFSSLQYQSYAILEIGKKFQFENRVGVLECSESKIIKTEFESRAASSYRYVFPSDKEISLFGIPSTIKEFVNEKVNAILEKTENNPIYGFFLTDNSWHLYLNPIYPVLEKFREKKIPIIIFTLDEEATRHLEEKNYEVVNLTTTLHELLYKLIIQIPNPTKDSIERRIRQEYEKSINEIRNQIKTIQQQLQSSDRIKEILAKYKVGANAKTPINDNIGENVITVKNVNKTIGLRNNSADNLILESTDLPSSDEIDLSHVSMIESIYFWVLRHYIPYSKHKIIRCGGKFAKPIFIKIEKRARELQKRKQLQIEREKKRLKQLQEEKVRNRKNELRRIIELKKQKEEEKEEELRRIIELKKQKEEELHNELELKRKIKLESEISELDYIIKEKGIHMNATMQLFAKNIEINEKYLEIEKEISREFEKISLTVVHKCLYDLFITMQNNPSNDHIVQIFQRYFANDTNVLYLARICGTIMFVSKIFEAMKLKSLLLSSGGSPDIDLICSIARKFEIPSHIMTIHPYEEHNPIYKVILNSDKIFVAGERLKKEFLQLGLDEDKIIITGNPKFDHYNNEINTVKTNPELEKNLVIVANSRWNDNDEYWIAELVKYCNKKNLEVLVKIHPVYKNWKQDLNEEKIRKIQELCQGFQYQISIDADLNKLLPKAALLITEFSWTGFEASLCDVPIIVTNFFNKKYSKYSLQYDKEEVALYAENTSKLFECIEKIFECEEIQNRMKVARIKLNTEFNYLNDGKAAERIFNILTK</sequence>
<dbReference type="GO" id="GO:0016020">
    <property type="term" value="C:membrane"/>
    <property type="evidence" value="ECO:0007669"/>
    <property type="project" value="InterPro"/>
</dbReference>
<gene>
    <name evidence="2" type="ORF">NUZ5A_20230</name>
</gene>
<dbReference type="GO" id="GO:0047355">
    <property type="term" value="F:CDP-glycerol glycerophosphotransferase activity"/>
    <property type="evidence" value="ECO:0007669"/>
    <property type="project" value="InterPro"/>
</dbReference>
<name>A0A812EZE0_9ARCH</name>
<dbReference type="AlphaFoldDB" id="A0A812EZE0"/>
<comment type="caution">
    <text evidence="2">The sequence shown here is derived from an EMBL/GenBank/DDBJ whole genome shotgun (WGS) entry which is preliminary data.</text>
</comment>
<evidence type="ECO:0000256" key="1">
    <source>
        <dbReference type="SAM" id="Coils"/>
    </source>
</evidence>
<evidence type="ECO:0000313" key="3">
    <source>
        <dbReference type="Proteomes" id="UP000655759"/>
    </source>
</evidence>
<dbReference type="EMBL" id="CAJNAQ010000002">
    <property type="protein sequence ID" value="CAE6486925.1"/>
    <property type="molecule type" value="Genomic_DNA"/>
</dbReference>
<dbReference type="SUPFAM" id="SSF53756">
    <property type="entry name" value="UDP-Glycosyltransferase/glycogen phosphorylase"/>
    <property type="match status" value="1"/>
</dbReference>
<dbReference type="Pfam" id="PF04464">
    <property type="entry name" value="Glyphos_transf"/>
    <property type="match status" value="1"/>
</dbReference>
<dbReference type="InterPro" id="IPR043148">
    <property type="entry name" value="TagF_C"/>
</dbReference>
<organism evidence="2 3">
    <name type="scientific">Candidatus Nitrosotenuis uzonensis</name>
    <dbReference type="NCBI Taxonomy" id="1407055"/>
    <lineage>
        <taxon>Archaea</taxon>
        <taxon>Nitrososphaerota</taxon>
        <taxon>Candidatus Nitrosotenuis</taxon>
    </lineage>
</organism>
<evidence type="ECO:0008006" key="4">
    <source>
        <dbReference type="Google" id="ProtNLM"/>
    </source>
</evidence>
<keyword evidence="1" id="KW-0175">Coiled coil</keyword>
<feature type="coiled-coil region" evidence="1">
    <location>
        <begin position="423"/>
        <end position="497"/>
    </location>
</feature>